<evidence type="ECO:0000313" key="4">
    <source>
        <dbReference type="Proteomes" id="UP000029999"/>
    </source>
</evidence>
<feature type="chain" id="PRO_5001959282" description="Lipoprotein" evidence="2">
    <location>
        <begin position="33"/>
        <end position="75"/>
    </location>
</feature>
<dbReference type="AlphaFoldDB" id="A0A0A0BGU2"/>
<accession>A0A0A0BGU2</accession>
<dbReference type="RefSeq" id="WP_036312175.1">
    <property type="nucleotide sequence ID" value="NZ_JRQD01000002.1"/>
</dbReference>
<protein>
    <recommendedName>
        <fullName evidence="5">Lipoprotein</fullName>
    </recommendedName>
</protein>
<dbReference type="STRING" id="392484.LP43_0713"/>
<feature type="compositionally biased region" description="Polar residues" evidence="1">
    <location>
        <begin position="46"/>
        <end position="61"/>
    </location>
</feature>
<keyword evidence="2" id="KW-0732">Signal</keyword>
<evidence type="ECO:0000256" key="2">
    <source>
        <dbReference type="SAM" id="SignalP"/>
    </source>
</evidence>
<dbReference type="PROSITE" id="PS51257">
    <property type="entry name" value="PROKAR_LIPOPROTEIN"/>
    <property type="match status" value="1"/>
</dbReference>
<comment type="caution">
    <text evidence="3">The sequence shown here is derived from an EMBL/GenBank/DDBJ whole genome shotgun (WGS) entry which is preliminary data.</text>
</comment>
<gene>
    <name evidence="3" type="ORF">LP43_0713</name>
</gene>
<dbReference type="EMBL" id="JRQD01000002">
    <property type="protein sequence ID" value="KGM07105.1"/>
    <property type="molecule type" value="Genomic_DNA"/>
</dbReference>
<name>A0A0A0BGU2_9GAMM</name>
<feature type="region of interest" description="Disordered" evidence="1">
    <location>
        <begin position="39"/>
        <end position="75"/>
    </location>
</feature>
<feature type="signal peptide" evidence="2">
    <location>
        <begin position="1"/>
        <end position="32"/>
    </location>
</feature>
<evidence type="ECO:0008006" key="5">
    <source>
        <dbReference type="Google" id="ProtNLM"/>
    </source>
</evidence>
<evidence type="ECO:0000313" key="3">
    <source>
        <dbReference type="EMBL" id="KGM07105.1"/>
    </source>
</evidence>
<evidence type="ECO:0000256" key="1">
    <source>
        <dbReference type="SAM" id="MobiDB-lite"/>
    </source>
</evidence>
<dbReference type="Proteomes" id="UP000029999">
    <property type="component" value="Unassembled WGS sequence"/>
</dbReference>
<organism evidence="3 4">
    <name type="scientific">Methylophaga thiooxydans</name>
    <dbReference type="NCBI Taxonomy" id="392484"/>
    <lineage>
        <taxon>Bacteria</taxon>
        <taxon>Pseudomonadati</taxon>
        <taxon>Pseudomonadota</taxon>
        <taxon>Gammaproteobacteria</taxon>
        <taxon>Thiotrichales</taxon>
        <taxon>Piscirickettsiaceae</taxon>
        <taxon>Methylophaga</taxon>
    </lineage>
</organism>
<sequence>MVKEHANNAGSHLSRLLALACLMALTSGCATRALMSSDRYEKPKPETQQYRSCEKMSQSWQPIKHKLSSSSIKES</sequence>
<reference evidence="3 4" key="1">
    <citation type="submission" date="2014-09" db="EMBL/GenBank/DDBJ databases">
        <authorList>
            <person name="Grob C."/>
            <person name="Taubert M."/>
            <person name="Howat A.M."/>
            <person name="Burns O.J."/>
            <person name="Dixon J.L."/>
            <person name="Chen Y."/>
            <person name="Murrell J.C."/>
        </authorList>
    </citation>
    <scope>NUCLEOTIDE SEQUENCE [LARGE SCALE GENOMIC DNA]</scope>
    <source>
        <strain evidence="3">L4</strain>
    </source>
</reference>
<proteinExistence type="predicted"/>